<keyword evidence="6" id="KW-1185">Reference proteome</keyword>
<organism evidence="5 6">
    <name type="scientific">Saccharopolyspora griseoalba</name>
    <dbReference type="NCBI Taxonomy" id="1431848"/>
    <lineage>
        <taxon>Bacteria</taxon>
        <taxon>Bacillati</taxon>
        <taxon>Actinomycetota</taxon>
        <taxon>Actinomycetes</taxon>
        <taxon>Pseudonocardiales</taxon>
        <taxon>Pseudonocardiaceae</taxon>
        <taxon>Saccharopolyspora</taxon>
    </lineage>
</organism>
<dbReference type="InterPro" id="IPR050109">
    <property type="entry name" value="HTH-type_TetR-like_transc_reg"/>
</dbReference>
<sequence>MTTGSDPRPRPRRGRGRPRGGGGAQTKERILAAAAGLFAESGYRGATMMAVAEAAGLSQTGLLHHFPDKERLLAEVLDRRDRLDEMAIGERPGRGWERFEYLRRLVEHNTTQPGIVRLFTALAGEAIDPEHPAHEWLLRHHRRAAALIRGGLDEAVAAGTADPETPVDRIVRETIALMDGLQLQWLVDPGGVDMAGDFADHVANLRTRWER</sequence>
<dbReference type="RefSeq" id="WP_380672997.1">
    <property type="nucleotide sequence ID" value="NZ_JBHTCJ010000020.1"/>
</dbReference>
<name>A0ABW2LT27_9PSEU</name>
<dbReference type="PANTHER" id="PTHR30055">
    <property type="entry name" value="HTH-TYPE TRANSCRIPTIONAL REGULATOR RUTR"/>
    <property type="match status" value="1"/>
</dbReference>
<evidence type="ECO:0000256" key="2">
    <source>
        <dbReference type="PROSITE-ProRule" id="PRU00335"/>
    </source>
</evidence>
<comment type="caution">
    <text evidence="5">The sequence shown here is derived from an EMBL/GenBank/DDBJ whole genome shotgun (WGS) entry which is preliminary data.</text>
</comment>
<proteinExistence type="predicted"/>
<evidence type="ECO:0000256" key="3">
    <source>
        <dbReference type="SAM" id="MobiDB-lite"/>
    </source>
</evidence>
<feature type="DNA-binding region" description="H-T-H motif" evidence="2">
    <location>
        <begin position="47"/>
        <end position="66"/>
    </location>
</feature>
<gene>
    <name evidence="5" type="ORF">ACFQRI_25750</name>
</gene>
<keyword evidence="1 2" id="KW-0238">DNA-binding</keyword>
<dbReference type="SUPFAM" id="SSF46689">
    <property type="entry name" value="Homeodomain-like"/>
    <property type="match status" value="1"/>
</dbReference>
<dbReference type="EMBL" id="JBHTCJ010000020">
    <property type="protein sequence ID" value="MFC7344828.1"/>
    <property type="molecule type" value="Genomic_DNA"/>
</dbReference>
<dbReference type="Pfam" id="PF00440">
    <property type="entry name" value="TetR_N"/>
    <property type="match status" value="1"/>
</dbReference>
<dbReference type="PRINTS" id="PR00455">
    <property type="entry name" value="HTHTETR"/>
</dbReference>
<feature type="region of interest" description="Disordered" evidence="3">
    <location>
        <begin position="1"/>
        <end position="26"/>
    </location>
</feature>
<evidence type="ECO:0000259" key="4">
    <source>
        <dbReference type="PROSITE" id="PS50977"/>
    </source>
</evidence>
<dbReference type="Gene3D" id="1.10.357.10">
    <property type="entry name" value="Tetracycline Repressor, domain 2"/>
    <property type="match status" value="1"/>
</dbReference>
<dbReference type="InterPro" id="IPR001647">
    <property type="entry name" value="HTH_TetR"/>
</dbReference>
<feature type="domain" description="HTH tetR-type" evidence="4">
    <location>
        <begin position="24"/>
        <end position="84"/>
    </location>
</feature>
<reference evidence="6" key="1">
    <citation type="journal article" date="2019" name="Int. J. Syst. Evol. Microbiol.">
        <title>The Global Catalogue of Microorganisms (GCM) 10K type strain sequencing project: providing services to taxonomists for standard genome sequencing and annotation.</title>
        <authorList>
            <consortium name="The Broad Institute Genomics Platform"/>
            <consortium name="The Broad Institute Genome Sequencing Center for Infectious Disease"/>
            <person name="Wu L."/>
            <person name="Ma J."/>
        </authorList>
    </citation>
    <scope>NUCLEOTIDE SEQUENCE [LARGE SCALE GENOMIC DNA]</scope>
    <source>
        <strain evidence="6">WLHS5</strain>
    </source>
</reference>
<protein>
    <submittedName>
        <fullName evidence="5">TetR/AcrR family transcriptional regulator</fullName>
    </submittedName>
</protein>
<evidence type="ECO:0000313" key="5">
    <source>
        <dbReference type="EMBL" id="MFC7344828.1"/>
    </source>
</evidence>
<dbReference type="PROSITE" id="PS50977">
    <property type="entry name" value="HTH_TETR_2"/>
    <property type="match status" value="1"/>
</dbReference>
<dbReference type="SUPFAM" id="SSF48498">
    <property type="entry name" value="Tetracyclin repressor-like, C-terminal domain"/>
    <property type="match status" value="1"/>
</dbReference>
<evidence type="ECO:0000256" key="1">
    <source>
        <dbReference type="ARBA" id="ARBA00023125"/>
    </source>
</evidence>
<dbReference type="InterPro" id="IPR009057">
    <property type="entry name" value="Homeodomain-like_sf"/>
</dbReference>
<accession>A0ABW2LT27</accession>
<dbReference type="PANTHER" id="PTHR30055:SF146">
    <property type="entry name" value="HTH-TYPE TRANSCRIPTIONAL DUAL REGULATOR CECR"/>
    <property type="match status" value="1"/>
</dbReference>
<evidence type="ECO:0000313" key="6">
    <source>
        <dbReference type="Proteomes" id="UP001596504"/>
    </source>
</evidence>
<dbReference type="Proteomes" id="UP001596504">
    <property type="component" value="Unassembled WGS sequence"/>
</dbReference>
<dbReference type="InterPro" id="IPR036271">
    <property type="entry name" value="Tet_transcr_reg_TetR-rel_C_sf"/>
</dbReference>